<keyword evidence="1" id="KW-0472">Membrane</keyword>
<feature type="transmembrane region" description="Helical" evidence="1">
    <location>
        <begin position="95"/>
        <end position="113"/>
    </location>
</feature>
<name>A0A382NKT5_9ZZZZ</name>
<protein>
    <submittedName>
        <fullName evidence="2">Uncharacterized protein</fullName>
    </submittedName>
</protein>
<keyword evidence="1" id="KW-1133">Transmembrane helix</keyword>
<sequence length="120" mass="13582">MKRFLSVLLILAHCSMLFGQQPVQEVVDNPYYQMGFTKADELIKSGLKLNTKDIISDSIMPEGLSENDKELFKKGFRARIKSSHSTTIPRKEARFLRSFGCIVLTIFFIVIPIQNSGKGL</sequence>
<evidence type="ECO:0000313" key="2">
    <source>
        <dbReference type="EMBL" id="SVC61814.1"/>
    </source>
</evidence>
<accession>A0A382NKT5</accession>
<organism evidence="2">
    <name type="scientific">marine metagenome</name>
    <dbReference type="NCBI Taxonomy" id="408172"/>
    <lineage>
        <taxon>unclassified sequences</taxon>
        <taxon>metagenomes</taxon>
        <taxon>ecological metagenomes</taxon>
    </lineage>
</organism>
<proteinExistence type="predicted"/>
<dbReference type="AlphaFoldDB" id="A0A382NKT5"/>
<gene>
    <name evidence="2" type="ORF">METZ01_LOCUS314668</name>
</gene>
<reference evidence="2" key="1">
    <citation type="submission" date="2018-05" db="EMBL/GenBank/DDBJ databases">
        <authorList>
            <person name="Lanie J.A."/>
            <person name="Ng W.-L."/>
            <person name="Kazmierczak K.M."/>
            <person name="Andrzejewski T.M."/>
            <person name="Davidsen T.M."/>
            <person name="Wayne K.J."/>
            <person name="Tettelin H."/>
            <person name="Glass J.I."/>
            <person name="Rusch D."/>
            <person name="Podicherti R."/>
            <person name="Tsui H.-C.T."/>
            <person name="Winkler M.E."/>
        </authorList>
    </citation>
    <scope>NUCLEOTIDE SEQUENCE</scope>
</reference>
<evidence type="ECO:0000256" key="1">
    <source>
        <dbReference type="SAM" id="Phobius"/>
    </source>
</evidence>
<keyword evidence="1" id="KW-0812">Transmembrane</keyword>
<dbReference type="EMBL" id="UINC01101195">
    <property type="protein sequence ID" value="SVC61814.1"/>
    <property type="molecule type" value="Genomic_DNA"/>
</dbReference>